<dbReference type="RefSeq" id="WP_019106983.1">
    <property type="nucleotide sequence ID" value="NZ_CABKRY010000001.1"/>
</dbReference>
<name>A0ABV1J1U6_9FIRM</name>
<keyword evidence="1" id="KW-0472">Membrane</keyword>
<protein>
    <submittedName>
        <fullName evidence="2">Uncharacterized protein</fullName>
    </submittedName>
</protein>
<proteinExistence type="predicted"/>
<feature type="transmembrane region" description="Helical" evidence="1">
    <location>
        <begin position="6"/>
        <end position="28"/>
    </location>
</feature>
<dbReference type="Proteomes" id="UP001491691">
    <property type="component" value="Unassembled WGS sequence"/>
</dbReference>
<evidence type="ECO:0000313" key="2">
    <source>
        <dbReference type="EMBL" id="MEQ3347128.1"/>
    </source>
</evidence>
<evidence type="ECO:0000256" key="1">
    <source>
        <dbReference type="SAM" id="Phobius"/>
    </source>
</evidence>
<accession>A0ABV1J1U6</accession>
<keyword evidence="1" id="KW-0812">Transmembrane</keyword>
<organism evidence="2 3">
    <name type="scientific">Peptoniphilus senegalensis</name>
    <dbReference type="NCBI Taxonomy" id="1465757"/>
    <lineage>
        <taxon>Bacteria</taxon>
        <taxon>Bacillati</taxon>
        <taxon>Bacillota</taxon>
        <taxon>Tissierellia</taxon>
        <taxon>Tissierellales</taxon>
        <taxon>Peptoniphilaceae</taxon>
        <taxon>Peptoniphilus</taxon>
    </lineage>
</organism>
<dbReference type="EMBL" id="JBBNPP010000012">
    <property type="protein sequence ID" value="MEQ3347128.1"/>
    <property type="molecule type" value="Genomic_DNA"/>
</dbReference>
<evidence type="ECO:0000313" key="3">
    <source>
        <dbReference type="Proteomes" id="UP001491691"/>
    </source>
</evidence>
<comment type="caution">
    <text evidence="2">The sequence shown here is derived from an EMBL/GenBank/DDBJ whole genome shotgun (WGS) entry which is preliminary data.</text>
</comment>
<gene>
    <name evidence="2" type="ORF">AAA073_06745</name>
</gene>
<reference evidence="2 3" key="1">
    <citation type="submission" date="2024-04" db="EMBL/GenBank/DDBJ databases">
        <title>Human intestinal bacterial collection.</title>
        <authorList>
            <person name="Pauvert C."/>
            <person name="Hitch T.C.A."/>
            <person name="Clavel T."/>
        </authorList>
    </citation>
    <scope>NUCLEOTIDE SEQUENCE [LARGE SCALE GENOMIC DNA]</scope>
    <source>
        <strain evidence="2 3">CLA-SR-H019</strain>
    </source>
</reference>
<keyword evidence="1" id="KW-1133">Transmembrane helix</keyword>
<keyword evidence="3" id="KW-1185">Reference proteome</keyword>
<sequence>MSPILSIFIAIISLMPAIIFVIIFKVLLTILDRGKKKFNEDFHEDERNLKNFHKERKSDTDTLVNEIKRIIKEEREKEKNKNISKSANKKKRENILIDKDPKLSQEKLKEKLIEKRKPKEKGQENLSDSYNLEKSYNLSDTYNLEKTYNLSDTYNLEKDSDEKEKVYDKTIDSEFIRECESNEVFYEDEYENQNISLDFLEFDEKDLPKIIAYKEIFDKPLSLR</sequence>